<accession>A2Y131</accession>
<dbReference type="EMBL" id="CM000130">
    <property type="protein sequence ID" value="EAY96791.1"/>
    <property type="molecule type" value="Genomic_DNA"/>
</dbReference>
<organism evidence="2 3">
    <name type="scientific">Oryza sativa subsp. indica</name>
    <name type="common">Rice</name>
    <dbReference type="NCBI Taxonomy" id="39946"/>
    <lineage>
        <taxon>Eukaryota</taxon>
        <taxon>Viridiplantae</taxon>
        <taxon>Streptophyta</taxon>
        <taxon>Embryophyta</taxon>
        <taxon>Tracheophyta</taxon>
        <taxon>Spermatophyta</taxon>
        <taxon>Magnoliopsida</taxon>
        <taxon>Liliopsida</taxon>
        <taxon>Poales</taxon>
        <taxon>Poaceae</taxon>
        <taxon>BOP clade</taxon>
        <taxon>Oryzoideae</taxon>
        <taxon>Oryzeae</taxon>
        <taxon>Oryzinae</taxon>
        <taxon>Oryza</taxon>
        <taxon>Oryza sativa</taxon>
    </lineage>
</organism>
<feature type="compositionally biased region" description="Gly residues" evidence="1">
    <location>
        <begin position="55"/>
        <end position="64"/>
    </location>
</feature>
<dbReference type="Proteomes" id="UP000007015">
    <property type="component" value="Chromosome 5"/>
</dbReference>
<sequence length="84" mass="8452">MAAAADLVAGFFPLPPLLAVVEGPPVAADPLPPPCRDGEGPPATGRRSSRRCGLTGSGGRGHNGGSSSPFFASVGGGEQRWRQI</sequence>
<feature type="region of interest" description="Disordered" evidence="1">
    <location>
        <begin position="25"/>
        <end position="84"/>
    </location>
</feature>
<dbReference type="HOGENOM" id="CLU_2531485_0_0_1"/>
<dbReference type="AlphaFoldDB" id="A2Y131"/>
<evidence type="ECO:0000313" key="3">
    <source>
        <dbReference type="Proteomes" id="UP000007015"/>
    </source>
</evidence>
<dbReference type="Gramene" id="BGIOSGA018682-TA">
    <property type="protein sequence ID" value="BGIOSGA018682-PA"/>
    <property type="gene ID" value="BGIOSGA018682"/>
</dbReference>
<evidence type="ECO:0000313" key="2">
    <source>
        <dbReference type="EMBL" id="EAY96791.1"/>
    </source>
</evidence>
<proteinExistence type="predicted"/>
<gene>
    <name evidence="2" type="ORF">OsI_18719</name>
</gene>
<evidence type="ECO:0000256" key="1">
    <source>
        <dbReference type="SAM" id="MobiDB-lite"/>
    </source>
</evidence>
<keyword evidence="3" id="KW-1185">Reference proteome</keyword>
<protein>
    <submittedName>
        <fullName evidence="2">Uncharacterized protein</fullName>
    </submittedName>
</protein>
<name>A2Y131_ORYSI</name>
<reference evidence="2 3" key="1">
    <citation type="journal article" date="2005" name="PLoS Biol.">
        <title>The genomes of Oryza sativa: a history of duplications.</title>
        <authorList>
            <person name="Yu J."/>
            <person name="Wang J."/>
            <person name="Lin W."/>
            <person name="Li S."/>
            <person name="Li H."/>
            <person name="Zhou J."/>
            <person name="Ni P."/>
            <person name="Dong W."/>
            <person name="Hu S."/>
            <person name="Zeng C."/>
            <person name="Zhang J."/>
            <person name="Zhang Y."/>
            <person name="Li R."/>
            <person name="Xu Z."/>
            <person name="Li S."/>
            <person name="Li X."/>
            <person name="Zheng H."/>
            <person name="Cong L."/>
            <person name="Lin L."/>
            <person name="Yin J."/>
            <person name="Geng J."/>
            <person name="Li G."/>
            <person name="Shi J."/>
            <person name="Liu J."/>
            <person name="Lv H."/>
            <person name="Li J."/>
            <person name="Wang J."/>
            <person name="Deng Y."/>
            <person name="Ran L."/>
            <person name="Shi X."/>
            <person name="Wang X."/>
            <person name="Wu Q."/>
            <person name="Li C."/>
            <person name="Ren X."/>
            <person name="Wang J."/>
            <person name="Wang X."/>
            <person name="Li D."/>
            <person name="Liu D."/>
            <person name="Zhang X."/>
            <person name="Ji Z."/>
            <person name="Zhao W."/>
            <person name="Sun Y."/>
            <person name="Zhang Z."/>
            <person name="Bao J."/>
            <person name="Han Y."/>
            <person name="Dong L."/>
            <person name="Ji J."/>
            <person name="Chen P."/>
            <person name="Wu S."/>
            <person name="Liu J."/>
            <person name="Xiao Y."/>
            <person name="Bu D."/>
            <person name="Tan J."/>
            <person name="Yang L."/>
            <person name="Ye C."/>
            <person name="Zhang J."/>
            <person name="Xu J."/>
            <person name="Zhou Y."/>
            <person name="Yu Y."/>
            <person name="Zhang B."/>
            <person name="Zhuang S."/>
            <person name="Wei H."/>
            <person name="Liu B."/>
            <person name="Lei M."/>
            <person name="Yu H."/>
            <person name="Li Y."/>
            <person name="Xu H."/>
            <person name="Wei S."/>
            <person name="He X."/>
            <person name="Fang L."/>
            <person name="Zhang Z."/>
            <person name="Zhang Y."/>
            <person name="Huang X."/>
            <person name="Su Z."/>
            <person name="Tong W."/>
            <person name="Li J."/>
            <person name="Tong Z."/>
            <person name="Li S."/>
            <person name="Ye J."/>
            <person name="Wang L."/>
            <person name="Fang L."/>
            <person name="Lei T."/>
            <person name="Chen C."/>
            <person name="Chen H."/>
            <person name="Xu Z."/>
            <person name="Li H."/>
            <person name="Huang H."/>
            <person name="Zhang F."/>
            <person name="Xu H."/>
            <person name="Li N."/>
            <person name="Zhao C."/>
            <person name="Li S."/>
            <person name="Dong L."/>
            <person name="Huang Y."/>
            <person name="Li L."/>
            <person name="Xi Y."/>
            <person name="Qi Q."/>
            <person name="Li W."/>
            <person name="Zhang B."/>
            <person name="Hu W."/>
            <person name="Zhang Y."/>
            <person name="Tian X."/>
            <person name="Jiao Y."/>
            <person name="Liang X."/>
            <person name="Jin J."/>
            <person name="Gao L."/>
            <person name="Zheng W."/>
            <person name="Hao B."/>
            <person name="Liu S."/>
            <person name="Wang W."/>
            <person name="Yuan L."/>
            <person name="Cao M."/>
            <person name="McDermott J."/>
            <person name="Samudrala R."/>
            <person name="Wang J."/>
            <person name="Wong G.K."/>
            <person name="Yang H."/>
        </authorList>
    </citation>
    <scope>NUCLEOTIDE SEQUENCE [LARGE SCALE GENOMIC DNA]</scope>
    <source>
        <strain evidence="3">cv. 93-11</strain>
    </source>
</reference>